<reference evidence="2" key="2">
    <citation type="journal article" date="2022" name="Microbiol. Resour. Announc.">
        <title>Metagenome Sequencing to Explore Phylogenomics of Terrestrial Cyanobacteria.</title>
        <authorList>
            <person name="Ward R.D."/>
            <person name="Stajich J.E."/>
            <person name="Johansen J.R."/>
            <person name="Huntemann M."/>
            <person name="Clum A."/>
            <person name="Foster B."/>
            <person name="Foster B."/>
            <person name="Roux S."/>
            <person name="Palaniappan K."/>
            <person name="Varghese N."/>
            <person name="Mukherjee S."/>
            <person name="Reddy T.B.K."/>
            <person name="Daum C."/>
            <person name="Copeland A."/>
            <person name="Chen I.A."/>
            <person name="Ivanova N.N."/>
            <person name="Kyrpides N.C."/>
            <person name="Shapiro N."/>
            <person name="Eloe-Fadrosh E.A."/>
            <person name="Pietrasiak N."/>
        </authorList>
    </citation>
    <scope>NUCLEOTIDE SEQUENCE</scope>
    <source>
        <strain evidence="2">UHER 2000/2452</strain>
    </source>
</reference>
<dbReference type="AlphaFoldDB" id="A0A951Q9F5"/>
<accession>A0A951Q9F5</accession>
<dbReference type="Proteomes" id="UP000757435">
    <property type="component" value="Unassembled WGS sequence"/>
</dbReference>
<evidence type="ECO:0000256" key="1">
    <source>
        <dbReference type="SAM" id="MobiDB-lite"/>
    </source>
</evidence>
<feature type="region of interest" description="Disordered" evidence="1">
    <location>
        <begin position="274"/>
        <end position="302"/>
    </location>
</feature>
<gene>
    <name evidence="2" type="ORF">KME15_07180</name>
</gene>
<reference evidence="2" key="1">
    <citation type="submission" date="2021-05" db="EMBL/GenBank/DDBJ databases">
        <authorList>
            <person name="Pietrasiak N."/>
            <person name="Ward R."/>
            <person name="Stajich J.E."/>
            <person name="Kurbessoian T."/>
        </authorList>
    </citation>
    <scope>NUCLEOTIDE SEQUENCE</scope>
    <source>
        <strain evidence="2">UHER 2000/2452</strain>
    </source>
</reference>
<evidence type="ECO:0000313" key="2">
    <source>
        <dbReference type="EMBL" id="MBW4658439.1"/>
    </source>
</evidence>
<proteinExistence type="predicted"/>
<organism evidence="2 3">
    <name type="scientific">Drouetiella hepatica Uher 2000/2452</name>
    <dbReference type="NCBI Taxonomy" id="904376"/>
    <lineage>
        <taxon>Bacteria</taxon>
        <taxon>Bacillati</taxon>
        <taxon>Cyanobacteriota</taxon>
        <taxon>Cyanophyceae</taxon>
        <taxon>Oculatellales</taxon>
        <taxon>Oculatellaceae</taxon>
        <taxon>Drouetiella</taxon>
    </lineage>
</organism>
<dbReference type="EMBL" id="JAHHHD010000005">
    <property type="protein sequence ID" value="MBW4658439.1"/>
    <property type="molecule type" value="Genomic_DNA"/>
</dbReference>
<evidence type="ECO:0000313" key="3">
    <source>
        <dbReference type="Proteomes" id="UP000757435"/>
    </source>
</evidence>
<sequence length="343" mass="37592">MQDSFQDAAVEVAELLKRFSFDLGGLTAEQLVFNWLAQYPANWVRLSLVEALYQGRYKAVSVEQILRFWQRRGQPFYHFNYEFERMIRGHFSRNLLSYSTAVASNTHAQVSVLAKNDAGQTAGSETISEAIKDTEIRDTQESSDTDPKISELNQGLMPELYAPEEFSAIVDVIAVSAANPSSDEAEADLLTFTDPATPAADLAASAIQPFSDRLKLLSSEESIAFLKLRSFENDTPFYPLPKDAPIQAFSLVPEFEAVDKPKWAKLAIDGASAELSSAEPPSTNQAPPSAEPSAIDESSPEKIHQFIPAAVSPLDFYSKLKAVACESGKADRSSPLPEDEGNS</sequence>
<comment type="caution">
    <text evidence="2">The sequence shown here is derived from an EMBL/GenBank/DDBJ whole genome shotgun (WGS) entry which is preliminary data.</text>
</comment>
<protein>
    <submittedName>
        <fullName evidence="2">Uncharacterized protein</fullName>
    </submittedName>
</protein>
<name>A0A951Q9F5_9CYAN</name>